<dbReference type="PANTHER" id="PTHR46960">
    <property type="entry name" value="E3 UBIQUITIN-PROTEIN LIGASE KEG"/>
    <property type="match status" value="1"/>
</dbReference>
<dbReference type="GO" id="GO:0045324">
    <property type="term" value="P:late endosome to vacuole transport"/>
    <property type="evidence" value="ECO:0007669"/>
    <property type="project" value="TreeGrafter"/>
</dbReference>
<name>A0AAD1ZJY0_9LAMI</name>
<dbReference type="InterPro" id="IPR044584">
    <property type="entry name" value="KEG"/>
</dbReference>
<reference evidence="1" key="1">
    <citation type="submission" date="2023-05" db="EMBL/GenBank/DDBJ databases">
        <authorList>
            <person name="Huff M."/>
        </authorList>
    </citation>
    <scope>NUCLEOTIDE SEQUENCE</scope>
</reference>
<dbReference type="GO" id="GO:0005769">
    <property type="term" value="C:early endosome"/>
    <property type="evidence" value="ECO:0007669"/>
    <property type="project" value="TreeGrafter"/>
</dbReference>
<dbReference type="GO" id="GO:0016567">
    <property type="term" value="P:protein ubiquitination"/>
    <property type="evidence" value="ECO:0007669"/>
    <property type="project" value="InterPro"/>
</dbReference>
<dbReference type="GO" id="GO:0005802">
    <property type="term" value="C:trans-Golgi network"/>
    <property type="evidence" value="ECO:0007669"/>
    <property type="project" value="TreeGrafter"/>
</dbReference>
<sequence length="162" mass="18529">MLCIQDDDGNNAFHIAADAAKRIRENLDWIIFMLKYPNAAVEVRNQASFVYHCSLAFSVKSLQKCWWRRESIYDLSPTIYQIGDWVMFRRSIIAPTYGWQGATYKSVGFVQSVQDKDNLTLSLCSGEAQVLANEVIKVIPLDKGQHVQLKPDVKEPKFGWRG</sequence>
<evidence type="ECO:0000313" key="2">
    <source>
        <dbReference type="Proteomes" id="UP000834106"/>
    </source>
</evidence>
<gene>
    <name evidence="1" type="ORF">FPE_LOCUS17500</name>
</gene>
<protein>
    <submittedName>
        <fullName evidence="1">Uncharacterized protein</fullName>
    </submittedName>
</protein>
<organism evidence="1 2">
    <name type="scientific">Fraxinus pennsylvanica</name>
    <dbReference type="NCBI Taxonomy" id="56036"/>
    <lineage>
        <taxon>Eukaryota</taxon>
        <taxon>Viridiplantae</taxon>
        <taxon>Streptophyta</taxon>
        <taxon>Embryophyta</taxon>
        <taxon>Tracheophyta</taxon>
        <taxon>Spermatophyta</taxon>
        <taxon>Magnoliopsida</taxon>
        <taxon>eudicotyledons</taxon>
        <taxon>Gunneridae</taxon>
        <taxon>Pentapetalae</taxon>
        <taxon>asterids</taxon>
        <taxon>lamiids</taxon>
        <taxon>Lamiales</taxon>
        <taxon>Oleaceae</taxon>
        <taxon>Oleeae</taxon>
        <taxon>Fraxinus</taxon>
    </lineage>
</organism>
<dbReference type="GO" id="GO:0006952">
    <property type="term" value="P:defense response"/>
    <property type="evidence" value="ECO:0007669"/>
    <property type="project" value="InterPro"/>
</dbReference>
<dbReference type="GO" id="GO:0009738">
    <property type="term" value="P:abscisic acid-activated signaling pathway"/>
    <property type="evidence" value="ECO:0007669"/>
    <property type="project" value="InterPro"/>
</dbReference>
<dbReference type="GO" id="GO:0009788">
    <property type="term" value="P:negative regulation of abscisic acid-activated signaling pathway"/>
    <property type="evidence" value="ECO:0007669"/>
    <property type="project" value="TreeGrafter"/>
</dbReference>
<dbReference type="GO" id="GO:0004842">
    <property type="term" value="F:ubiquitin-protein transferase activity"/>
    <property type="evidence" value="ECO:0007669"/>
    <property type="project" value="InterPro"/>
</dbReference>
<dbReference type="Proteomes" id="UP000834106">
    <property type="component" value="Chromosome 10"/>
</dbReference>
<keyword evidence="2" id="KW-1185">Reference proteome</keyword>
<proteinExistence type="predicted"/>
<dbReference type="PANTHER" id="PTHR46960:SF1">
    <property type="entry name" value="E3 UBIQUITIN-PROTEIN LIGASE KEG"/>
    <property type="match status" value="1"/>
</dbReference>
<evidence type="ECO:0000313" key="1">
    <source>
        <dbReference type="EMBL" id="CAI9770463.1"/>
    </source>
</evidence>
<dbReference type="AlphaFoldDB" id="A0AAD1ZJY0"/>
<accession>A0AAD1ZJY0</accession>
<dbReference type="EMBL" id="OU503045">
    <property type="protein sequence ID" value="CAI9770463.1"/>
    <property type="molecule type" value="Genomic_DNA"/>
</dbReference>